<sequence>MEDINAETTTSEEVLRREKKLIFQVMKVIHDRYKQLDKSCQEPSHSLKELQRIYLDYMRDRLNNLESKNSFTLSQPVEELKQKLSENAEVTVTLHKTNNCLQSRDNKLEEKIGELYAELKENDLVQIEIEFLSQARETLEEDAKKFHGPAQKQNTKLAELRRGKEKLAQALEERHVKAEFNQNTNLLNRKIKILSEAEREFESVEQKKSVVDLLDLLDETHEHVTKIQQICEMLCNDCTFRTQPLKEGEEFELKYLQEENRHLLGTIIALSRNNATLPSKNSMSEGEAIERIEEIRNNNLLLKTQIHSVSKEKETLEKELKLLEDEELERTVLEEQLNQLKIKYFDHEDTIEEDKQALQQEKQIAEEELGQLKNEKCEVKKQFDELHETYNSLHVEFENLKAHKSEQDEEMNELKHQIQTLNNENEDTLKQFEDLKQPSICEEESPVQCEKLVTEENFCSLIQEEHQQMEELQQTIEKLNEENISKTEQIEKLKRREQEQQENIKLLNEVKDLREQIEILQAQKSQLEEKRNELNEKVTLNNSLKGETQSLEEERDVLEENQNKSEYARDAQMPLHEKLEKLQEESQAMEDELNKNIAKFNNLMHKLIGEFVSFRAACEELENLEAKQYEELNSLRNQIQLLENEKEKLEEELRQLIEAKEQSRSELEEKVNELKIKYFSEKGTLEQERNILVQELLRVEEELQKVINERNKLKERLGKLQEERAKLKASKEKREELKREEQKKQNLLKIQIEIIEDSKRCHENALRTIKNVAQKSTVGEMQEQLRTKEVDQLKDIKKTEERLGSLQQQELSMQEELIKVTKAKRELRDKLNDLNIEINSMAANYEDIEELGYKCQEGTTLLKHQISALGEKINNLKNNLTQLEDLRKSLDEKV</sequence>
<evidence type="ECO:0000256" key="1">
    <source>
        <dbReference type="SAM" id="Coils"/>
    </source>
</evidence>
<feature type="coiled-coil region" evidence="1">
    <location>
        <begin position="122"/>
        <end position="207"/>
    </location>
</feature>
<accession>A0A1A9UXC5</accession>
<dbReference type="EnsemblMetazoa" id="GAUT018849-RA">
    <property type="protein sequence ID" value="GAUT018849-PA"/>
    <property type="gene ID" value="GAUT018849"/>
</dbReference>
<dbReference type="VEuPathDB" id="VectorBase:GAUT018849"/>
<dbReference type="STRING" id="7395.A0A1A9UXC5"/>
<feature type="coiled-coil region" evidence="1">
    <location>
        <begin position="796"/>
        <end position="893"/>
    </location>
</feature>
<feature type="coiled-coil region" evidence="1">
    <location>
        <begin position="462"/>
        <end position="750"/>
    </location>
</feature>
<proteinExistence type="predicted"/>
<feature type="coiled-coil region" evidence="1">
    <location>
        <begin position="299"/>
        <end position="431"/>
    </location>
</feature>
<reference evidence="2" key="1">
    <citation type="submission" date="2020-05" db="UniProtKB">
        <authorList>
            <consortium name="EnsemblMetazoa"/>
        </authorList>
    </citation>
    <scope>IDENTIFICATION</scope>
    <source>
        <strain evidence="2">TTRI</strain>
    </source>
</reference>
<evidence type="ECO:0000313" key="2">
    <source>
        <dbReference type="EnsemblMetazoa" id="GAUT018849-PA"/>
    </source>
</evidence>
<name>A0A1A9UXC5_GLOAU</name>
<organism evidence="2 3">
    <name type="scientific">Glossina austeni</name>
    <name type="common">Savannah tsetse fly</name>
    <dbReference type="NCBI Taxonomy" id="7395"/>
    <lineage>
        <taxon>Eukaryota</taxon>
        <taxon>Metazoa</taxon>
        <taxon>Ecdysozoa</taxon>
        <taxon>Arthropoda</taxon>
        <taxon>Hexapoda</taxon>
        <taxon>Insecta</taxon>
        <taxon>Pterygota</taxon>
        <taxon>Neoptera</taxon>
        <taxon>Endopterygota</taxon>
        <taxon>Diptera</taxon>
        <taxon>Brachycera</taxon>
        <taxon>Muscomorpha</taxon>
        <taxon>Hippoboscoidea</taxon>
        <taxon>Glossinidae</taxon>
        <taxon>Glossina</taxon>
    </lineage>
</organism>
<keyword evidence="1" id="KW-0175">Coiled coil</keyword>
<protein>
    <submittedName>
        <fullName evidence="2">Uncharacterized protein</fullName>
    </submittedName>
</protein>
<keyword evidence="3" id="KW-1185">Reference proteome</keyword>
<dbReference type="Proteomes" id="UP000078200">
    <property type="component" value="Unassembled WGS sequence"/>
</dbReference>
<evidence type="ECO:0000313" key="3">
    <source>
        <dbReference type="Proteomes" id="UP000078200"/>
    </source>
</evidence>
<dbReference type="AlphaFoldDB" id="A0A1A9UXC5"/>